<dbReference type="SMART" id="SM00812">
    <property type="entry name" value="Alpha_L_fucos"/>
    <property type="match status" value="1"/>
</dbReference>
<dbReference type="InterPro" id="IPR008979">
    <property type="entry name" value="Galactose-bd-like_sf"/>
</dbReference>
<dbReference type="SUPFAM" id="SSF51445">
    <property type="entry name" value="(Trans)glycosidases"/>
    <property type="match status" value="1"/>
</dbReference>
<evidence type="ECO:0000256" key="2">
    <source>
        <dbReference type="ARBA" id="ARBA00012662"/>
    </source>
</evidence>
<dbReference type="FunFam" id="3.20.20.80:FF:000052">
    <property type="entry name" value="Putative alpha-L-fucosidase 1"/>
    <property type="match status" value="1"/>
</dbReference>
<dbReference type="AlphaFoldDB" id="A0A9D9J327"/>
<comment type="similarity">
    <text evidence="1">Belongs to the glycosyl hydrolase 29 family.</text>
</comment>
<organism evidence="8 9">
    <name type="scientific">Candidatus Cryptobacteroides excrementavium</name>
    <dbReference type="NCBI Taxonomy" id="2840759"/>
    <lineage>
        <taxon>Bacteria</taxon>
        <taxon>Pseudomonadati</taxon>
        <taxon>Bacteroidota</taxon>
        <taxon>Bacteroidia</taxon>
        <taxon>Bacteroidales</taxon>
        <taxon>Candidatus Cryptobacteroides</taxon>
    </lineage>
</organism>
<dbReference type="GO" id="GO:0005764">
    <property type="term" value="C:lysosome"/>
    <property type="evidence" value="ECO:0007669"/>
    <property type="project" value="TreeGrafter"/>
</dbReference>
<dbReference type="InterPro" id="IPR000933">
    <property type="entry name" value="Glyco_hydro_29"/>
</dbReference>
<evidence type="ECO:0000256" key="6">
    <source>
        <dbReference type="SAM" id="SignalP"/>
    </source>
</evidence>
<keyword evidence="4" id="KW-0378">Hydrolase</keyword>
<dbReference type="EC" id="3.2.1.51" evidence="2"/>
<evidence type="ECO:0000256" key="1">
    <source>
        <dbReference type="ARBA" id="ARBA00007951"/>
    </source>
</evidence>
<evidence type="ECO:0000256" key="5">
    <source>
        <dbReference type="ARBA" id="ARBA00023295"/>
    </source>
</evidence>
<gene>
    <name evidence="8" type="ORF">IAB78_02105</name>
</gene>
<dbReference type="PROSITE" id="PS51257">
    <property type="entry name" value="PROKAR_LIPOPROTEIN"/>
    <property type="match status" value="1"/>
</dbReference>
<dbReference type="PANTHER" id="PTHR10030:SF37">
    <property type="entry name" value="ALPHA-L-FUCOSIDASE-RELATED"/>
    <property type="match status" value="1"/>
</dbReference>
<keyword evidence="5" id="KW-0326">Glycosidase</keyword>
<dbReference type="Gene3D" id="2.60.120.260">
    <property type="entry name" value="Galactose-binding domain-like"/>
    <property type="match status" value="2"/>
</dbReference>
<proteinExistence type="inferred from homology"/>
<name>A0A9D9J327_9BACT</name>
<dbReference type="PROSITE" id="PS50022">
    <property type="entry name" value="FA58C_3"/>
    <property type="match status" value="1"/>
</dbReference>
<evidence type="ECO:0000313" key="8">
    <source>
        <dbReference type="EMBL" id="MBO8485200.1"/>
    </source>
</evidence>
<dbReference type="InterPro" id="IPR057739">
    <property type="entry name" value="Glyco_hydro_29_N"/>
</dbReference>
<feature type="domain" description="F5/8 type C" evidence="7">
    <location>
        <begin position="487"/>
        <end position="597"/>
    </location>
</feature>
<dbReference type="Pfam" id="PF01120">
    <property type="entry name" value="Alpha_L_fucos"/>
    <property type="match status" value="1"/>
</dbReference>
<dbReference type="PANTHER" id="PTHR10030">
    <property type="entry name" value="ALPHA-L-FUCOSIDASE"/>
    <property type="match status" value="1"/>
</dbReference>
<evidence type="ECO:0000313" key="9">
    <source>
        <dbReference type="Proteomes" id="UP000823750"/>
    </source>
</evidence>
<comment type="caution">
    <text evidence="8">The sequence shown here is derived from an EMBL/GenBank/DDBJ whole genome shotgun (WGS) entry which is preliminary data.</text>
</comment>
<dbReference type="GO" id="GO:0006004">
    <property type="term" value="P:fucose metabolic process"/>
    <property type="evidence" value="ECO:0007669"/>
    <property type="project" value="TreeGrafter"/>
</dbReference>
<dbReference type="SUPFAM" id="SSF49785">
    <property type="entry name" value="Galactose-binding domain-like"/>
    <property type="match status" value="2"/>
</dbReference>
<dbReference type="Gene3D" id="3.20.20.80">
    <property type="entry name" value="Glycosidases"/>
    <property type="match status" value="1"/>
</dbReference>
<evidence type="ECO:0000256" key="4">
    <source>
        <dbReference type="ARBA" id="ARBA00022801"/>
    </source>
</evidence>
<feature type="signal peptide" evidence="6">
    <location>
        <begin position="1"/>
        <end position="22"/>
    </location>
</feature>
<dbReference type="EMBL" id="JADILX010000037">
    <property type="protein sequence ID" value="MBO8485200.1"/>
    <property type="molecule type" value="Genomic_DNA"/>
</dbReference>
<accession>A0A9D9J327</accession>
<dbReference type="GO" id="GO:0016139">
    <property type="term" value="P:glycoside catabolic process"/>
    <property type="evidence" value="ECO:0007669"/>
    <property type="project" value="TreeGrafter"/>
</dbReference>
<feature type="chain" id="PRO_5039578690" description="alpha-L-fucosidase" evidence="6">
    <location>
        <begin position="23"/>
        <end position="597"/>
    </location>
</feature>
<dbReference type="Proteomes" id="UP000823750">
    <property type="component" value="Unassembled WGS sequence"/>
</dbReference>
<evidence type="ECO:0000256" key="3">
    <source>
        <dbReference type="ARBA" id="ARBA00022729"/>
    </source>
</evidence>
<protein>
    <recommendedName>
        <fullName evidence="2">alpha-L-fucosidase</fullName>
        <ecNumber evidence="2">3.2.1.51</ecNumber>
    </recommendedName>
</protein>
<dbReference type="Pfam" id="PF00754">
    <property type="entry name" value="F5_F8_type_C"/>
    <property type="match status" value="2"/>
</dbReference>
<keyword evidence="3 6" id="KW-0732">Signal</keyword>
<dbReference type="GO" id="GO:0004560">
    <property type="term" value="F:alpha-L-fucosidase activity"/>
    <property type="evidence" value="ECO:0007669"/>
    <property type="project" value="InterPro"/>
</dbReference>
<dbReference type="InterPro" id="IPR017853">
    <property type="entry name" value="GH"/>
</dbReference>
<reference evidence="8" key="2">
    <citation type="journal article" date="2021" name="PeerJ">
        <title>Extensive microbial diversity within the chicken gut microbiome revealed by metagenomics and culture.</title>
        <authorList>
            <person name="Gilroy R."/>
            <person name="Ravi A."/>
            <person name="Getino M."/>
            <person name="Pursley I."/>
            <person name="Horton D.L."/>
            <person name="Alikhan N.F."/>
            <person name="Baker D."/>
            <person name="Gharbi K."/>
            <person name="Hall N."/>
            <person name="Watson M."/>
            <person name="Adriaenssens E.M."/>
            <person name="Foster-Nyarko E."/>
            <person name="Jarju S."/>
            <person name="Secka A."/>
            <person name="Antonio M."/>
            <person name="Oren A."/>
            <person name="Chaudhuri R.R."/>
            <person name="La Ragione R."/>
            <person name="Hildebrand F."/>
            <person name="Pallen M.J."/>
        </authorList>
    </citation>
    <scope>NUCLEOTIDE SEQUENCE</scope>
    <source>
        <strain evidence="8">B2-16538</strain>
    </source>
</reference>
<evidence type="ECO:0000259" key="7">
    <source>
        <dbReference type="PROSITE" id="PS50022"/>
    </source>
</evidence>
<reference evidence="8" key="1">
    <citation type="submission" date="2020-10" db="EMBL/GenBank/DDBJ databases">
        <authorList>
            <person name="Gilroy R."/>
        </authorList>
    </citation>
    <scope>NUCLEOTIDE SEQUENCE</scope>
    <source>
        <strain evidence="8">B2-16538</strain>
    </source>
</reference>
<dbReference type="InterPro" id="IPR000421">
    <property type="entry name" value="FA58C"/>
</dbReference>
<sequence>MSLKTSFLTALLSAAVCGTAMVSCGTDAPAPYGVLPSPAQVEWQKMETNMFCHFGPNTFTSAEWGTGQESADLFNPSGMDCRQWASIAKAAGMKGIIITAKHHDGFCLWPNPVSRHTVAQSSWKDGKGDVLKELSEACREYGLKFGVYISPWDRNDPAYGSDEYNEVFRQTLESALGNYGPVFEQWFDGACGEGPNGKRQVYDWNLYHETVYKHQPDAVIFSDIGPGCRWIGNEAGYAGKTCWSTLDTAGFAPGKSPAQDTLNCGNVHGEAWVPGEADVSIRPGWFYKDSENDKVKSVSDLLGIYYASVGRNSLLLLNVPPDKRGLIHSIDSLRLMEFRSALDKIFASDMADGAVAEASSVRGGRKRFSASNILDGDYDSYWCTDDGVTEASVVVNLDGVKTFNRILLQEYIPLGQRIAAFSIDVKDPEGNWVRAAEGTTVGYKRILLADRLTTDAVRINIEKSYACPLINGFGLYLDEIMGETEGWDEPDDSGEIFAAGEPLVLDLGKDTQARGFFYRPKKKGADGCIITYSLAVSPDGTQWQTVFSDKMFENIVNNPVRQDVSFSGPLTFRYIKLTPLRTSDESTYGVAGFGILQ</sequence>